<dbReference type="PANTHER" id="PTHR47765">
    <property type="entry name" value="3'-5' EXONUCLEASE DOMAIN-CONTAINING PROTEIN"/>
    <property type="match status" value="1"/>
</dbReference>
<accession>A0A812EGE0</accession>
<name>A0A812EGE0_ACAPH</name>
<reference evidence="2" key="1">
    <citation type="submission" date="2021-01" db="EMBL/GenBank/DDBJ databases">
        <authorList>
            <person name="Li R."/>
            <person name="Bekaert M."/>
        </authorList>
    </citation>
    <scope>NUCLEOTIDE SEQUENCE</scope>
    <source>
        <strain evidence="2">Farmed</strain>
    </source>
</reference>
<evidence type="ECO:0000259" key="1">
    <source>
        <dbReference type="SMART" id="SM00474"/>
    </source>
</evidence>
<dbReference type="GO" id="GO:0003676">
    <property type="term" value="F:nucleic acid binding"/>
    <property type="evidence" value="ECO:0007669"/>
    <property type="project" value="InterPro"/>
</dbReference>
<dbReference type="Pfam" id="PF01927">
    <property type="entry name" value="Mut7-C"/>
    <property type="match status" value="2"/>
</dbReference>
<feature type="domain" description="3'-5' exonuclease" evidence="1">
    <location>
        <begin position="229"/>
        <end position="426"/>
    </location>
</feature>
<proteinExistence type="predicted"/>
<organism evidence="2 3">
    <name type="scientific">Acanthosepion pharaonis</name>
    <name type="common">Pharaoh cuttlefish</name>
    <name type="synonym">Sepia pharaonis</name>
    <dbReference type="NCBI Taxonomy" id="158019"/>
    <lineage>
        <taxon>Eukaryota</taxon>
        <taxon>Metazoa</taxon>
        <taxon>Spiralia</taxon>
        <taxon>Lophotrochozoa</taxon>
        <taxon>Mollusca</taxon>
        <taxon>Cephalopoda</taxon>
        <taxon>Coleoidea</taxon>
        <taxon>Decapodiformes</taxon>
        <taxon>Sepiida</taxon>
        <taxon>Sepiina</taxon>
        <taxon>Sepiidae</taxon>
        <taxon>Acanthosepion</taxon>
    </lineage>
</organism>
<dbReference type="GO" id="GO:0006139">
    <property type="term" value="P:nucleobase-containing compound metabolic process"/>
    <property type="evidence" value="ECO:0007669"/>
    <property type="project" value="InterPro"/>
</dbReference>
<dbReference type="PANTHER" id="PTHR47765:SF2">
    <property type="entry name" value="EXONUCLEASE MUT-7 HOMOLOG"/>
    <property type="match status" value="1"/>
</dbReference>
<gene>
    <name evidence="2" type="ORF">SPHA_73094</name>
</gene>
<dbReference type="InterPro" id="IPR052408">
    <property type="entry name" value="Exonuclease_MUT-7-like"/>
</dbReference>
<sequence>MSSETYAGVIQSNENQLLAPELEEQCLHFLSKNMWGMLCELLKENESNQEAIVKFMDSLLDGEYEANVLRRHPNLHFKDTRSIIKKWLWKILKMYKFPKGICPNLLSSHRMGFISHTFHQYQRQQTSHYNWRELVLHTAGNCKRTQRRVVNMLLGLGMIQEAARFANDFQFDDDEFTSELQKERQNYSEKPKEDFVEEVLWSLADELDKGEPENIANPFHTFPYPRPAIKLLNNKQEFLNCVSHLSQPGLVVGVDTEWQTLFDCTMDKDCIALIQLATLDTVYILDVISLITLLSSDDWIHFFHQVFCNDNVIKLGYGLSQDFKILKHTFPYINTEEFVQIIDLQNTMDKKVCGQNKNDAKDIIRKRKHKGLSGLTEDYLFKPLDKTYQVSCWSKRPLCKSQVLYAALDAFVLLQLYEIALEKKIDLSTENTSQSSSTTLEQMFPNDVDCDKKMDMESTTCDKEETSCDFDYNNSSSSQCSLSSGQHNVPAISPHSLRVIVDTMLQGLGWSLRSVGVDTLILKNGQSHKDAIALAIRENRVVLTSGKVYQMFCARLGEDNCYCVANNKAKKQLQDVLEHFNVRVQKQDILSRCQLCNSKTFILVESEKMRILKEVKSQQQKCSPDKAWSSNPNGFGSPEFIPDPDVSACKLMPILKDVSVRSGPIVEDEHFIDMNTAIFRNSGVPIQLEYIPDCLFDENKLFYCCVSCGKVYWDGCHYERVINQLNGLIPLHNDNKQDPSIYDILLQTNTHSTEPPVINQLS</sequence>
<dbReference type="Pfam" id="PF01612">
    <property type="entry name" value="DNA_pol_A_exo1"/>
    <property type="match status" value="1"/>
</dbReference>
<dbReference type="InterPro" id="IPR002562">
    <property type="entry name" value="3'-5'_exonuclease_dom"/>
</dbReference>
<dbReference type="OrthoDB" id="18193at2759"/>
<dbReference type="EMBL" id="CAHIKZ030005360">
    <property type="protein sequence ID" value="CAE1323242.1"/>
    <property type="molecule type" value="Genomic_DNA"/>
</dbReference>
<evidence type="ECO:0000313" key="2">
    <source>
        <dbReference type="EMBL" id="CAE1323242.1"/>
    </source>
</evidence>
<protein>
    <recommendedName>
        <fullName evidence="1">3'-5' exonuclease domain-containing protein</fullName>
    </recommendedName>
</protein>
<keyword evidence="3" id="KW-1185">Reference proteome</keyword>
<dbReference type="GO" id="GO:0008408">
    <property type="term" value="F:3'-5' exonuclease activity"/>
    <property type="evidence" value="ECO:0007669"/>
    <property type="project" value="InterPro"/>
</dbReference>
<comment type="caution">
    <text evidence="2">The sequence shown here is derived from an EMBL/GenBank/DDBJ whole genome shotgun (WGS) entry which is preliminary data.</text>
</comment>
<dbReference type="SMART" id="SM00474">
    <property type="entry name" value="35EXOc"/>
    <property type="match status" value="1"/>
</dbReference>
<dbReference type="Gene3D" id="3.30.420.10">
    <property type="entry name" value="Ribonuclease H-like superfamily/Ribonuclease H"/>
    <property type="match status" value="1"/>
</dbReference>
<dbReference type="AlphaFoldDB" id="A0A812EGE0"/>
<dbReference type="InterPro" id="IPR036397">
    <property type="entry name" value="RNaseH_sf"/>
</dbReference>
<dbReference type="Proteomes" id="UP000597762">
    <property type="component" value="Unassembled WGS sequence"/>
</dbReference>
<dbReference type="InterPro" id="IPR002782">
    <property type="entry name" value="Mut7-C_RNAse_dom"/>
</dbReference>
<dbReference type="SUPFAM" id="SSF53098">
    <property type="entry name" value="Ribonuclease H-like"/>
    <property type="match status" value="1"/>
</dbReference>
<dbReference type="InterPro" id="IPR012337">
    <property type="entry name" value="RNaseH-like_sf"/>
</dbReference>
<evidence type="ECO:0000313" key="3">
    <source>
        <dbReference type="Proteomes" id="UP000597762"/>
    </source>
</evidence>